<protein>
    <submittedName>
        <fullName evidence="2">Uncharacterized protein</fullName>
    </submittedName>
</protein>
<feature type="compositionally biased region" description="Polar residues" evidence="1">
    <location>
        <begin position="1"/>
        <end position="11"/>
    </location>
</feature>
<dbReference type="AlphaFoldDB" id="A0AAQ3UAL4"/>
<organism evidence="2 3">
    <name type="scientific">Paspalum notatum var. saurae</name>
    <dbReference type="NCBI Taxonomy" id="547442"/>
    <lineage>
        <taxon>Eukaryota</taxon>
        <taxon>Viridiplantae</taxon>
        <taxon>Streptophyta</taxon>
        <taxon>Embryophyta</taxon>
        <taxon>Tracheophyta</taxon>
        <taxon>Spermatophyta</taxon>
        <taxon>Magnoliopsida</taxon>
        <taxon>Liliopsida</taxon>
        <taxon>Poales</taxon>
        <taxon>Poaceae</taxon>
        <taxon>PACMAD clade</taxon>
        <taxon>Panicoideae</taxon>
        <taxon>Andropogonodae</taxon>
        <taxon>Paspaleae</taxon>
        <taxon>Paspalinae</taxon>
        <taxon>Paspalum</taxon>
    </lineage>
</organism>
<keyword evidence="3" id="KW-1185">Reference proteome</keyword>
<evidence type="ECO:0000313" key="2">
    <source>
        <dbReference type="EMBL" id="WVZ88679.1"/>
    </source>
</evidence>
<sequence>MAPPSCSSPSHGHQRPVLLSSMPDTPSLRLLLHGQQQSCWLALPLPGADPAPPFLRASGGSSNPVLLPVSCSSSYLPLAFSPPHGRVGGAASGGGGVASRRPNARVGASVAARAIRPRVGARRRWCGARGVDPPRRPPLLPFVTGFSSLLSPSSAASHRSARRWLCAIGGQLPPPPPPERLLLHAGAGVGGAAAAGR</sequence>
<name>A0AAQ3UAL4_PASNO</name>
<reference evidence="2 3" key="1">
    <citation type="submission" date="2024-02" db="EMBL/GenBank/DDBJ databases">
        <title>High-quality chromosome-scale genome assembly of Pensacola bahiagrass (Paspalum notatum Flugge var. saurae).</title>
        <authorList>
            <person name="Vega J.M."/>
            <person name="Podio M."/>
            <person name="Orjuela J."/>
            <person name="Siena L.A."/>
            <person name="Pessino S.C."/>
            <person name="Combes M.C."/>
            <person name="Mariac C."/>
            <person name="Albertini E."/>
            <person name="Pupilli F."/>
            <person name="Ortiz J.P.A."/>
            <person name="Leblanc O."/>
        </authorList>
    </citation>
    <scope>NUCLEOTIDE SEQUENCE [LARGE SCALE GENOMIC DNA]</scope>
    <source>
        <strain evidence="2">R1</strain>
        <tissue evidence="2">Leaf</tissue>
    </source>
</reference>
<feature type="region of interest" description="Disordered" evidence="1">
    <location>
        <begin position="1"/>
        <end position="20"/>
    </location>
</feature>
<dbReference type="EMBL" id="CP144752">
    <property type="protein sequence ID" value="WVZ88679.1"/>
    <property type="molecule type" value="Genomic_DNA"/>
</dbReference>
<evidence type="ECO:0000256" key="1">
    <source>
        <dbReference type="SAM" id="MobiDB-lite"/>
    </source>
</evidence>
<accession>A0AAQ3UAL4</accession>
<gene>
    <name evidence="2" type="ORF">U9M48_035171</name>
</gene>
<evidence type="ECO:0000313" key="3">
    <source>
        <dbReference type="Proteomes" id="UP001341281"/>
    </source>
</evidence>
<dbReference type="Proteomes" id="UP001341281">
    <property type="component" value="Chromosome 08"/>
</dbReference>
<proteinExistence type="predicted"/>